<proteinExistence type="predicted"/>
<keyword evidence="2" id="KW-1185">Reference proteome</keyword>
<dbReference type="Proteomes" id="UP001164250">
    <property type="component" value="Chromosome 5"/>
</dbReference>
<sequence>MEFVEGKIIEEKVLGDAVFPKTLNPPIGKTYGTSEVLVEMVKEKREWLSDLLKRLAILFREFNVSTPEEFQSVVEAVNWDEMAYLGPTHRAKVTDRVYTANQAPVGQCINFTMKCSWQVSLFLDTLSLVKLFH</sequence>
<comment type="caution">
    <text evidence="1">The sequence shown here is derived from an EMBL/GenBank/DDBJ whole genome shotgun (WGS) entry which is preliminary data.</text>
</comment>
<organism evidence="1 2">
    <name type="scientific">Pistacia atlantica</name>
    <dbReference type="NCBI Taxonomy" id="434234"/>
    <lineage>
        <taxon>Eukaryota</taxon>
        <taxon>Viridiplantae</taxon>
        <taxon>Streptophyta</taxon>
        <taxon>Embryophyta</taxon>
        <taxon>Tracheophyta</taxon>
        <taxon>Spermatophyta</taxon>
        <taxon>Magnoliopsida</taxon>
        <taxon>eudicotyledons</taxon>
        <taxon>Gunneridae</taxon>
        <taxon>Pentapetalae</taxon>
        <taxon>rosids</taxon>
        <taxon>malvids</taxon>
        <taxon>Sapindales</taxon>
        <taxon>Anacardiaceae</taxon>
        <taxon>Pistacia</taxon>
    </lineage>
</organism>
<reference evidence="2" key="1">
    <citation type="journal article" date="2023" name="G3 (Bethesda)">
        <title>Genome assembly and association tests identify interacting loci associated with vigor, precocity, and sex in interspecific pistachio rootstocks.</title>
        <authorList>
            <person name="Palmer W."/>
            <person name="Jacygrad E."/>
            <person name="Sagayaradj S."/>
            <person name="Cavanaugh K."/>
            <person name="Han R."/>
            <person name="Bertier L."/>
            <person name="Beede B."/>
            <person name="Kafkas S."/>
            <person name="Golino D."/>
            <person name="Preece J."/>
            <person name="Michelmore R."/>
        </authorList>
    </citation>
    <scope>NUCLEOTIDE SEQUENCE [LARGE SCALE GENOMIC DNA]</scope>
</reference>
<evidence type="ECO:0000313" key="1">
    <source>
        <dbReference type="EMBL" id="KAJ0096688.1"/>
    </source>
</evidence>
<accession>A0ACC1BCL9</accession>
<protein>
    <submittedName>
        <fullName evidence="1">Uncharacterized protein</fullName>
    </submittedName>
</protein>
<name>A0ACC1BCL9_9ROSI</name>
<evidence type="ECO:0000313" key="2">
    <source>
        <dbReference type="Proteomes" id="UP001164250"/>
    </source>
</evidence>
<dbReference type="EMBL" id="CM047901">
    <property type="protein sequence ID" value="KAJ0096688.1"/>
    <property type="molecule type" value="Genomic_DNA"/>
</dbReference>
<gene>
    <name evidence="1" type="ORF">Patl1_28145</name>
</gene>